<dbReference type="Gene3D" id="3.40.30.10">
    <property type="entry name" value="Glutaredoxin"/>
    <property type="match status" value="1"/>
</dbReference>
<dbReference type="eggNOG" id="ENOG502QTH7">
    <property type="taxonomic scope" value="Eukaryota"/>
</dbReference>
<dbReference type="Proteomes" id="UP000007264">
    <property type="component" value="Unassembled WGS sequence"/>
</dbReference>
<dbReference type="STRING" id="574566.I0YLU0"/>
<dbReference type="PANTHER" id="PTHR13887">
    <property type="entry name" value="GLUTATHIONE S-TRANSFERASE KAPPA"/>
    <property type="match status" value="1"/>
</dbReference>
<dbReference type="EMBL" id="AGSI01000019">
    <property type="protein sequence ID" value="EIE19359.1"/>
    <property type="molecule type" value="Genomic_DNA"/>
</dbReference>
<comment type="caution">
    <text evidence="2">The sequence shown here is derived from an EMBL/GenBank/DDBJ whole genome shotgun (WGS) entry which is preliminary data.</text>
</comment>
<keyword evidence="3" id="KW-1185">Reference proteome</keyword>
<evidence type="ECO:0000313" key="3">
    <source>
        <dbReference type="Proteomes" id="UP000007264"/>
    </source>
</evidence>
<dbReference type="PANTHER" id="PTHR13887:SF41">
    <property type="entry name" value="THIOREDOXIN SUPERFAMILY PROTEIN"/>
    <property type="match status" value="1"/>
</dbReference>
<dbReference type="CDD" id="cd03024">
    <property type="entry name" value="DsbA_FrnE"/>
    <property type="match status" value="1"/>
</dbReference>
<dbReference type="KEGG" id="csl:COCSUDRAFT_38227"/>
<dbReference type="AlphaFoldDB" id="I0YLU0"/>
<reference evidence="2 3" key="1">
    <citation type="journal article" date="2012" name="Genome Biol.">
        <title>The genome of the polar eukaryotic microalga coccomyxa subellipsoidea reveals traits of cold adaptation.</title>
        <authorList>
            <person name="Blanc G."/>
            <person name="Agarkova I."/>
            <person name="Grimwood J."/>
            <person name="Kuo A."/>
            <person name="Brueggeman A."/>
            <person name="Dunigan D."/>
            <person name="Gurnon J."/>
            <person name="Ladunga I."/>
            <person name="Lindquist E."/>
            <person name="Lucas S."/>
            <person name="Pangilinan J."/>
            <person name="Proschold T."/>
            <person name="Salamov A."/>
            <person name="Schmutz J."/>
            <person name="Weeks D."/>
            <person name="Yamada T."/>
            <person name="Claverie J.M."/>
            <person name="Grigoriev I."/>
            <person name="Van Etten J."/>
            <person name="Lomsadze A."/>
            <person name="Borodovsky M."/>
        </authorList>
    </citation>
    <scope>NUCLEOTIDE SEQUENCE [LARGE SCALE GENOMIC DNA]</scope>
    <source>
        <strain evidence="2 3">C-169</strain>
    </source>
</reference>
<feature type="domain" description="DSBA-like thioredoxin" evidence="1">
    <location>
        <begin position="7"/>
        <end position="203"/>
    </location>
</feature>
<sequence length="206" mass="23166">MASKVMIDVVSDTVCPWCFIGKRRLETAIRQLQGQKQFEVRWHPFQLNPDAPQAGINKLNYYKEKFGEQRTKSMNNVQETFAKEGLNYTMEGDTGNTLNSHRLIAFAGRQGPDVQDKIVEQLFKAYFTEGKYINDPEVLREAAKKAGVADAEQVISDPNVAKDQVREELREYAAGVTGVPHFIINGKYHLSGAQDPETFAQVLAKA</sequence>
<dbReference type="GeneID" id="17037299"/>
<evidence type="ECO:0000259" key="1">
    <source>
        <dbReference type="Pfam" id="PF01323"/>
    </source>
</evidence>
<name>I0YLU0_COCSC</name>
<proteinExistence type="predicted"/>
<dbReference type="InterPro" id="IPR036249">
    <property type="entry name" value="Thioredoxin-like_sf"/>
</dbReference>
<dbReference type="OrthoDB" id="505338at2759"/>
<dbReference type="RefSeq" id="XP_005643903.1">
    <property type="nucleotide sequence ID" value="XM_005643846.1"/>
</dbReference>
<dbReference type="GO" id="GO:0016491">
    <property type="term" value="F:oxidoreductase activity"/>
    <property type="evidence" value="ECO:0007669"/>
    <property type="project" value="InterPro"/>
</dbReference>
<organism evidence="2 3">
    <name type="scientific">Coccomyxa subellipsoidea (strain C-169)</name>
    <name type="common">Green microalga</name>
    <dbReference type="NCBI Taxonomy" id="574566"/>
    <lineage>
        <taxon>Eukaryota</taxon>
        <taxon>Viridiplantae</taxon>
        <taxon>Chlorophyta</taxon>
        <taxon>core chlorophytes</taxon>
        <taxon>Trebouxiophyceae</taxon>
        <taxon>Trebouxiophyceae incertae sedis</taxon>
        <taxon>Coccomyxaceae</taxon>
        <taxon>Coccomyxa</taxon>
        <taxon>Coccomyxa subellipsoidea</taxon>
    </lineage>
</organism>
<evidence type="ECO:0000313" key="2">
    <source>
        <dbReference type="EMBL" id="EIE19359.1"/>
    </source>
</evidence>
<protein>
    <submittedName>
        <fullName evidence="2">DSBA oxidoreductase</fullName>
    </submittedName>
</protein>
<dbReference type="InterPro" id="IPR001853">
    <property type="entry name" value="DSBA-like_thioredoxin_dom"/>
</dbReference>
<gene>
    <name evidence="2" type="ORF">COCSUDRAFT_38227</name>
</gene>
<dbReference type="Pfam" id="PF01323">
    <property type="entry name" value="DSBA"/>
    <property type="match status" value="1"/>
</dbReference>
<accession>I0YLU0</accession>
<dbReference type="SUPFAM" id="SSF52833">
    <property type="entry name" value="Thioredoxin-like"/>
    <property type="match status" value="1"/>
</dbReference>